<comment type="caution">
    <text evidence="3">The sequence shown here is derived from an EMBL/GenBank/DDBJ whole genome shotgun (WGS) entry which is preliminary data.</text>
</comment>
<name>A0A7X1FSH1_9SPHN</name>
<dbReference type="GO" id="GO:0017057">
    <property type="term" value="F:6-phosphogluconolactonase activity"/>
    <property type="evidence" value="ECO:0007669"/>
    <property type="project" value="TreeGrafter"/>
</dbReference>
<dbReference type="Pfam" id="PF10282">
    <property type="entry name" value="Lactonase"/>
    <property type="match status" value="1"/>
</dbReference>
<evidence type="ECO:0000313" key="3">
    <source>
        <dbReference type="EMBL" id="MBC2666128.1"/>
    </source>
</evidence>
<keyword evidence="2" id="KW-0119">Carbohydrate metabolism</keyword>
<dbReference type="InterPro" id="IPR011048">
    <property type="entry name" value="Haem_d1_sf"/>
</dbReference>
<dbReference type="SUPFAM" id="SSF51004">
    <property type="entry name" value="C-terminal (heme d1) domain of cytochrome cd1-nitrite reductase"/>
    <property type="match status" value="1"/>
</dbReference>
<dbReference type="GO" id="GO:0006006">
    <property type="term" value="P:glucose metabolic process"/>
    <property type="evidence" value="ECO:0007669"/>
    <property type="project" value="UniProtKB-KW"/>
</dbReference>
<dbReference type="GO" id="GO:0005829">
    <property type="term" value="C:cytosol"/>
    <property type="evidence" value="ECO:0007669"/>
    <property type="project" value="TreeGrafter"/>
</dbReference>
<dbReference type="InterPro" id="IPR019405">
    <property type="entry name" value="Lactonase_7-beta_prop"/>
</dbReference>
<proteinExistence type="inferred from homology"/>
<accession>A0A7X1FSH1</accession>
<evidence type="ECO:0000256" key="1">
    <source>
        <dbReference type="ARBA" id="ARBA00005564"/>
    </source>
</evidence>
<dbReference type="Proteomes" id="UP000566813">
    <property type="component" value="Unassembled WGS sequence"/>
</dbReference>
<organism evidence="3 4">
    <name type="scientific">Novosphingobium flavum</name>
    <dbReference type="NCBI Taxonomy" id="1778672"/>
    <lineage>
        <taxon>Bacteria</taxon>
        <taxon>Pseudomonadati</taxon>
        <taxon>Pseudomonadota</taxon>
        <taxon>Alphaproteobacteria</taxon>
        <taxon>Sphingomonadales</taxon>
        <taxon>Sphingomonadaceae</taxon>
        <taxon>Novosphingobium</taxon>
    </lineage>
</organism>
<dbReference type="InterPro" id="IPR015943">
    <property type="entry name" value="WD40/YVTN_repeat-like_dom_sf"/>
</dbReference>
<keyword evidence="2" id="KW-0313">Glucose metabolism</keyword>
<dbReference type="PANTHER" id="PTHR30344">
    <property type="entry name" value="6-PHOSPHOGLUCONOLACTONASE-RELATED"/>
    <property type="match status" value="1"/>
</dbReference>
<dbReference type="AlphaFoldDB" id="A0A7X1FSH1"/>
<sequence>MTEPTPDIAVYVSQHGARQISVYRLNGTTGTLEPVQDAPAGGMVMPLAVSPDRRFLYAALRDEGSFANVAFTIDQRTGRLTRLGQVPAAESITYIATDHTGRLLFSATNPHGGAPATLSYNLIGPDGWLQQPLRSFETPPKLHAVIPDPGNRFVLATSCNGESIVRYPLDAATGTIGPDPLPEVRMEVTSRRGPRHLRFEPGGRRLYVINEYDGTVTVYAYDAVNADLTEIQVIAATPPDFEIVDRRGRGPSAGAADLHFTPDGRWLYASVRGALVMAIFAVDPETGLLTAAGHFPVLSEPRGFAIEPLGRYMIVAADNVAKLVVYRIEPASGACEKVHEYATGEGPNWVECVRL</sequence>
<evidence type="ECO:0000256" key="2">
    <source>
        <dbReference type="ARBA" id="ARBA00022526"/>
    </source>
</evidence>
<dbReference type="PANTHER" id="PTHR30344:SF1">
    <property type="entry name" value="6-PHOSPHOGLUCONOLACTONASE"/>
    <property type="match status" value="1"/>
</dbReference>
<dbReference type="RefSeq" id="WP_185664431.1">
    <property type="nucleotide sequence ID" value="NZ_JACLAW010000008.1"/>
</dbReference>
<gene>
    <name evidence="3" type="ORF">H7F51_11425</name>
</gene>
<dbReference type="Gene3D" id="2.130.10.10">
    <property type="entry name" value="YVTN repeat-like/Quinoprotein amine dehydrogenase"/>
    <property type="match status" value="1"/>
</dbReference>
<dbReference type="EMBL" id="JACLAW010000008">
    <property type="protein sequence ID" value="MBC2666128.1"/>
    <property type="molecule type" value="Genomic_DNA"/>
</dbReference>
<keyword evidence="4" id="KW-1185">Reference proteome</keyword>
<reference evidence="3 4" key="1">
    <citation type="submission" date="2020-08" db="EMBL/GenBank/DDBJ databases">
        <title>The genome sequence of type strain Novosphingobium flavum NBRC 111647.</title>
        <authorList>
            <person name="Liu Y."/>
        </authorList>
    </citation>
    <scope>NUCLEOTIDE SEQUENCE [LARGE SCALE GENOMIC DNA]</scope>
    <source>
        <strain evidence="3 4">NBRC 111647</strain>
    </source>
</reference>
<dbReference type="InterPro" id="IPR050282">
    <property type="entry name" value="Cycloisomerase_2"/>
</dbReference>
<evidence type="ECO:0000313" key="4">
    <source>
        <dbReference type="Proteomes" id="UP000566813"/>
    </source>
</evidence>
<protein>
    <submittedName>
        <fullName evidence="3">Lactonase family protein</fullName>
    </submittedName>
</protein>
<comment type="similarity">
    <text evidence="1">Belongs to the cycloisomerase 2 family.</text>
</comment>